<dbReference type="PANTHER" id="PTHR43975">
    <property type="entry name" value="ZGC:101858"/>
    <property type="match status" value="1"/>
</dbReference>
<dbReference type="FunFam" id="3.40.50.720:FF:000084">
    <property type="entry name" value="Short-chain dehydrogenase reductase"/>
    <property type="match status" value="1"/>
</dbReference>
<accession>A0AAQ4EH54</accession>
<name>A0AAQ4EH54_AMBAM</name>
<organism evidence="1 2">
    <name type="scientific">Amblyomma americanum</name>
    <name type="common">Lone star tick</name>
    <dbReference type="NCBI Taxonomy" id="6943"/>
    <lineage>
        <taxon>Eukaryota</taxon>
        <taxon>Metazoa</taxon>
        <taxon>Ecdysozoa</taxon>
        <taxon>Arthropoda</taxon>
        <taxon>Chelicerata</taxon>
        <taxon>Arachnida</taxon>
        <taxon>Acari</taxon>
        <taxon>Parasitiformes</taxon>
        <taxon>Ixodida</taxon>
        <taxon>Ixodoidea</taxon>
        <taxon>Ixodidae</taxon>
        <taxon>Amblyomminae</taxon>
        <taxon>Amblyomma</taxon>
    </lineage>
</organism>
<protein>
    <submittedName>
        <fullName evidence="1">Uncharacterized protein</fullName>
    </submittedName>
</protein>
<dbReference type="AlphaFoldDB" id="A0AAQ4EH54"/>
<evidence type="ECO:0000313" key="1">
    <source>
        <dbReference type="EMBL" id="KAK8774010.1"/>
    </source>
</evidence>
<comment type="caution">
    <text evidence="1">The sequence shown here is derived from an EMBL/GenBank/DDBJ whole genome shotgun (WGS) entry which is preliminary data.</text>
</comment>
<dbReference type="EMBL" id="JARKHS020015941">
    <property type="protein sequence ID" value="KAK8774010.1"/>
    <property type="molecule type" value="Genomic_DNA"/>
</dbReference>
<dbReference type="InterPro" id="IPR036291">
    <property type="entry name" value="NAD(P)-bd_dom_sf"/>
</dbReference>
<dbReference type="SUPFAM" id="SSF51735">
    <property type="entry name" value="NAD(P)-binding Rossmann-fold domains"/>
    <property type="match status" value="1"/>
</dbReference>
<dbReference type="Proteomes" id="UP001321473">
    <property type="component" value="Unassembled WGS sequence"/>
</dbReference>
<dbReference type="PRINTS" id="PR00081">
    <property type="entry name" value="GDHRDH"/>
</dbReference>
<dbReference type="PANTHER" id="PTHR43975:SF2">
    <property type="entry name" value="EG:BACR7A4.14 PROTEIN-RELATED"/>
    <property type="match status" value="1"/>
</dbReference>
<reference evidence="1 2" key="1">
    <citation type="journal article" date="2023" name="Arcadia Sci">
        <title>De novo assembly of a long-read Amblyomma americanum tick genome.</title>
        <authorList>
            <person name="Chou S."/>
            <person name="Poskanzer K.E."/>
            <person name="Rollins M."/>
            <person name="Thuy-Boun P.S."/>
        </authorList>
    </citation>
    <scope>NUCLEOTIDE SEQUENCE [LARGE SCALE GENOMIC DNA]</scope>
    <source>
        <strain evidence="1">F_SG_1</strain>
        <tissue evidence="1">Salivary glands</tissue>
    </source>
</reference>
<dbReference type="Pfam" id="PF13561">
    <property type="entry name" value="adh_short_C2"/>
    <property type="match status" value="1"/>
</dbReference>
<evidence type="ECO:0000313" key="2">
    <source>
        <dbReference type="Proteomes" id="UP001321473"/>
    </source>
</evidence>
<keyword evidence="2" id="KW-1185">Reference proteome</keyword>
<dbReference type="InterPro" id="IPR002347">
    <property type="entry name" value="SDR_fam"/>
</dbReference>
<gene>
    <name evidence="1" type="ORF">V5799_011454</name>
</gene>
<dbReference type="Gene3D" id="3.40.50.720">
    <property type="entry name" value="NAD(P)-binding Rossmann-like Domain"/>
    <property type="match status" value="1"/>
</dbReference>
<dbReference type="PRINTS" id="PR00080">
    <property type="entry name" value="SDRFAMILY"/>
</dbReference>
<proteinExistence type="predicted"/>
<sequence>MMAEDTLGENRGTPLHRVVSPAVCSSRSSVSRLLPVLRWLLHFASAVNENASGSNCQPLGQGGHYNRCNFGHRLEHGQAVCKAWRAEYMPPDAKILQTPGDLTDTKLAETLVETTSKKFGKIDILVNCAGIIGNGSIETTSLEQYDEMFAINVRSVFHLISVAVPHLILSKGNIVNVSSVTGMRSFPNVLAYCMSKSAVDQLTHCSALELAGKQVRVNAVNPGVVITELQKRGGMSEESYQTFLEHSKTTHPLGRAGNPEEVAKTIAFLASDAASFITGVTLPVDGGRHLTCAR</sequence>